<accession>A0AAE1FDA9</accession>
<feature type="signal peptide" evidence="1">
    <location>
        <begin position="1"/>
        <end position="34"/>
    </location>
</feature>
<organism evidence="2 3">
    <name type="scientific">Petrolisthes cinctipes</name>
    <name type="common">Flat porcelain crab</name>
    <dbReference type="NCBI Taxonomy" id="88211"/>
    <lineage>
        <taxon>Eukaryota</taxon>
        <taxon>Metazoa</taxon>
        <taxon>Ecdysozoa</taxon>
        <taxon>Arthropoda</taxon>
        <taxon>Crustacea</taxon>
        <taxon>Multicrustacea</taxon>
        <taxon>Malacostraca</taxon>
        <taxon>Eumalacostraca</taxon>
        <taxon>Eucarida</taxon>
        <taxon>Decapoda</taxon>
        <taxon>Pleocyemata</taxon>
        <taxon>Anomura</taxon>
        <taxon>Galatheoidea</taxon>
        <taxon>Porcellanidae</taxon>
        <taxon>Petrolisthes</taxon>
    </lineage>
</organism>
<dbReference type="AlphaFoldDB" id="A0AAE1FDA9"/>
<keyword evidence="1" id="KW-0732">Signal</keyword>
<feature type="chain" id="PRO_5042154649" description="Apple domain-containing protein" evidence="1">
    <location>
        <begin position="35"/>
        <end position="206"/>
    </location>
</feature>
<dbReference type="Proteomes" id="UP001286313">
    <property type="component" value="Unassembled WGS sequence"/>
</dbReference>
<keyword evidence="3" id="KW-1185">Reference proteome</keyword>
<gene>
    <name evidence="2" type="ORF">Pcinc_023278</name>
</gene>
<name>A0AAE1FDA9_PETCI</name>
<evidence type="ECO:0008006" key="4">
    <source>
        <dbReference type="Google" id="ProtNLM"/>
    </source>
</evidence>
<sequence>MGRRKQILRVKRQQRGSTTLVFLFLLNCLHFSVSSTTTITYQRITVDTSNPAFASCPPKFYPLGPVDLHNPMFICNTVCDNDGACIFASVEGEFCKLFTVRLMIGSPSGTVGTGVYRNILDLTEPAQNLGSYVQAVTSTTNINGHKKFDTSVNLPLPFPRTVQPAGGREGCKQHAILKRRNTGLEDNTDLYNLCILRCQNSVLVGA</sequence>
<evidence type="ECO:0000256" key="1">
    <source>
        <dbReference type="SAM" id="SignalP"/>
    </source>
</evidence>
<protein>
    <recommendedName>
        <fullName evidence="4">Apple domain-containing protein</fullName>
    </recommendedName>
</protein>
<evidence type="ECO:0000313" key="3">
    <source>
        <dbReference type="Proteomes" id="UP001286313"/>
    </source>
</evidence>
<dbReference type="EMBL" id="JAWQEG010002492">
    <property type="protein sequence ID" value="KAK3871591.1"/>
    <property type="molecule type" value="Genomic_DNA"/>
</dbReference>
<evidence type="ECO:0000313" key="2">
    <source>
        <dbReference type="EMBL" id="KAK3871591.1"/>
    </source>
</evidence>
<proteinExistence type="predicted"/>
<reference evidence="2" key="1">
    <citation type="submission" date="2023-10" db="EMBL/GenBank/DDBJ databases">
        <title>Genome assemblies of two species of porcelain crab, Petrolisthes cinctipes and Petrolisthes manimaculis (Anomura: Porcellanidae).</title>
        <authorList>
            <person name="Angst P."/>
        </authorList>
    </citation>
    <scope>NUCLEOTIDE SEQUENCE</scope>
    <source>
        <strain evidence="2">PB745_01</strain>
        <tissue evidence="2">Gill</tissue>
    </source>
</reference>
<comment type="caution">
    <text evidence="2">The sequence shown here is derived from an EMBL/GenBank/DDBJ whole genome shotgun (WGS) entry which is preliminary data.</text>
</comment>